<accession>A0ABV3WZ03</accession>
<organism evidence="1 2">
    <name type="scientific">Neoaquamicrobium sediminum</name>
    <dbReference type="NCBI Taxonomy" id="1849104"/>
    <lineage>
        <taxon>Bacteria</taxon>
        <taxon>Pseudomonadati</taxon>
        <taxon>Pseudomonadota</taxon>
        <taxon>Alphaproteobacteria</taxon>
        <taxon>Hyphomicrobiales</taxon>
        <taxon>Phyllobacteriaceae</taxon>
        <taxon>Neoaquamicrobium</taxon>
    </lineage>
</organism>
<reference evidence="1 2" key="1">
    <citation type="submission" date="2024-01" db="EMBL/GenBank/DDBJ databases">
        <title>New evidence supports the origin of RcGTA from prophage.</title>
        <authorList>
            <person name="Xu Y."/>
            <person name="Liu B."/>
            <person name="Chen F."/>
        </authorList>
    </citation>
    <scope>NUCLEOTIDE SEQUENCE [LARGE SCALE GENOMIC DNA]</scope>
    <source>
        <strain evidence="1 2">CBW1107-2</strain>
    </source>
</reference>
<sequence length="53" mass="5996">MSYEQGRGVPEQAGVIEAAFTGNHGWFWRNRTDADVTLTLRATGAYSEMKRMM</sequence>
<comment type="caution">
    <text evidence="1">The sequence shown here is derived from an EMBL/GenBank/DDBJ whole genome shotgun (WGS) entry which is preliminary data.</text>
</comment>
<evidence type="ECO:0000313" key="2">
    <source>
        <dbReference type="Proteomes" id="UP001559025"/>
    </source>
</evidence>
<gene>
    <name evidence="1" type="ORF">V1479_21575</name>
</gene>
<protein>
    <submittedName>
        <fullName evidence="1">Uncharacterized protein</fullName>
    </submittedName>
</protein>
<evidence type="ECO:0000313" key="1">
    <source>
        <dbReference type="EMBL" id="MEX4009912.1"/>
    </source>
</evidence>
<dbReference type="EMBL" id="JAZHFV010000007">
    <property type="protein sequence ID" value="MEX4009912.1"/>
    <property type="molecule type" value="Genomic_DNA"/>
</dbReference>
<name>A0ABV3WZ03_9HYPH</name>
<proteinExistence type="predicted"/>
<dbReference type="Proteomes" id="UP001559025">
    <property type="component" value="Unassembled WGS sequence"/>
</dbReference>
<dbReference type="RefSeq" id="WP_368804702.1">
    <property type="nucleotide sequence ID" value="NZ_JAZHFV010000007.1"/>
</dbReference>
<keyword evidence="2" id="KW-1185">Reference proteome</keyword>